<dbReference type="OrthoDB" id="39703at2"/>
<evidence type="ECO:0000313" key="3">
    <source>
        <dbReference type="Proteomes" id="UP000033956"/>
    </source>
</evidence>
<organism evidence="2 3">
    <name type="scientific">Microbacterium terrae</name>
    <dbReference type="NCBI Taxonomy" id="69369"/>
    <lineage>
        <taxon>Bacteria</taxon>
        <taxon>Bacillati</taxon>
        <taxon>Actinomycetota</taxon>
        <taxon>Actinomycetes</taxon>
        <taxon>Micrococcales</taxon>
        <taxon>Microbacteriaceae</taxon>
        <taxon>Microbacterium</taxon>
    </lineage>
</organism>
<feature type="region of interest" description="Disordered" evidence="1">
    <location>
        <begin position="930"/>
        <end position="949"/>
    </location>
</feature>
<accession>A0A0M2H1I9</accession>
<name>A0A0M2H1I9_9MICO</name>
<dbReference type="Gene3D" id="2.120.10.30">
    <property type="entry name" value="TolB, C-terminal domain"/>
    <property type="match status" value="1"/>
</dbReference>
<gene>
    <name evidence="2" type="ORF">RS81_01704</name>
</gene>
<dbReference type="Proteomes" id="UP000033956">
    <property type="component" value="Unassembled WGS sequence"/>
</dbReference>
<dbReference type="SUPFAM" id="SSF82171">
    <property type="entry name" value="DPP6 N-terminal domain-like"/>
    <property type="match status" value="1"/>
</dbReference>
<evidence type="ECO:0000313" key="2">
    <source>
        <dbReference type="EMBL" id="KJL40114.1"/>
    </source>
</evidence>
<dbReference type="EMBL" id="JYIZ01000047">
    <property type="protein sequence ID" value="KJL40114.1"/>
    <property type="molecule type" value="Genomic_DNA"/>
</dbReference>
<dbReference type="RefSeq" id="WP_045275643.1">
    <property type="nucleotide sequence ID" value="NZ_BAAAUP010000003.1"/>
</dbReference>
<sequence length="2357" mass="242322">MTAAQRSAPRSTIAILASAVLVGAGLAVIPVTAATADIPPLPDEAETYLVSRTDEAASTSPYLTPDGQKVAFVSLASDLAPGTAVETPNVFLSTAIEGSDDPFSGPAVLVSRPDSSLPDEPADNLSSDPAASADGRYVAFVSEATNLVPGGATEGRSAIYVRDLVNETTVRIDTGVEPDGDSWDPDMSDDGRYVVFTSDAINLSSTLGNWAPDTNDAPDVFVADLAPSGDGRHTTPTITRVFPSASVPGGTSEPAISGNGEYIAVTASVDTLQSDTLVDAPNVFRVPTREQHRFNTLMLGAHDADLDATGNEFAAISDRCFDRNDIFSGTPIYVDAPVAVVGTLDPFDQVYSATAGAAFVNIAAGAVQEVVLSADASTVAFTTTQPPAAESAPLTEPSVRFSRINWYDAEQKNTAPKCDPTFLTAVPNAAGDGTSPSLSASGRTIALSGPTDLSGASSSVLAIDTHSHDGLHVSQTMGTLSTVGFITRADVSDIPASAVTDYGAALANAPIYRLPIYRLPIYRLPIYRLPIYRLMIGDSPIYRLDVADAPIYRLPIYRLPIYRLPIYRLDIPGGWTELLAGTPFADALEQSVLLAEVLKWANETVANETGTAAELAAAERIQTLTLSDVGLDDSGIDALSLASLMLGGARLAAVDIPGDEDETPLARWQDLADAQGMAVTLDEDVVLAELDAAGLAVDRTGIEAVPANSLPIEDTLFDAIPLTPASDTEPGLQFDDTPLGDLDVARLTAEARTAIFGAAAAATVTGTMAENADAIVSTATVSHLAAGAPDEVTFGSILFSMLESADYPWEQIDPAVLPASAVTEQAEPSWCDGTDRCGAFVQYQFTFDPGPGEPTVFDDPTATVELPGAARAKSIMSGGSGPGFAVSADETYTGAKLEDGSTVAFPLADTAGGTVREFTVRFTEVRRPGEWDASGSLTSGDLSASDDGLSIPAADDPEYLDVEMNNRTPEGQWVTSSDTGWGVVLRPGSVYYEWITPERILFDEDRGERYPSAALDEDWFVVMPPAEGERLKVSTNASDGQIALALFKPTPTGTPLGVASAGDAPGTAVAEQNARDAGAPAESGADTAAGTAGHVLVDQASVGGDGTATVEAGSTTADSSETWLVRVTSGNGEAGRQLYSLRVSYEDEPPEQTCAPYSPAFTDDGTWPDQVVDDVTGITAATDTLYLTDVTRMRELYGVEATEEVDLAVRAVDAWSGLDDIGVDGAIVSVDADPAVQAARAQLDDNPCSMSDRRALSAAINSYVAGVIADAGADIRSIVVLGGDDVIPFAPVAQHTEQFNESGHAADLRRGDADCPADVAAGEVDPCATPLSAAAASDYILTDDPYGLADAYQSLGGYLYVPTVALGRLVDTPAQIAAQLDRYRATAGGLLTADTSLTAGYGAWAELPDAVTANLSWRLTGDPSPLEQPWSGDDATSRLFPAEGDAPKIVSLNTHADETNLLPGLDGAEHGASGSDDLITAGDLAPEASALAGSLVFMIGCHAGNNLPTSYYGDVDDWADVFGQSAGFVGNTGFGLANSVTTALSERLLATYADWIGVTTESGQVSAGEALMYAKQSYIGQAGQYSGYDEKVVMQTVYYGVPMYGFVNDDDAAKSVPIPEIPADLAVVDPAEGLASASLTLTPSFFRHGPAEGDPDAATEPVYLTVGDEQPVAVAGQPALPKVTTQVPTKVGDKVARGALITGLTSTVSGEVVPLIVDAGIGVETAGVTTQGVAFPSVFASIANQQTPAGPVSLLVTTPASVQAAVNGRGTIETFTSMDVQVLYGDAGSPDQTAPVITYRQMGESPVITAYDPGGGSVTRVVLLVQPEAEAGGEQPWSTVEMSLSNGRWLATLPAGITGPYRWILQLVDAAGNVTTDSDRGRLTTAAAVVAPSLGDAGTTVEAVVGDRVQRTIAVEGVAPGDAVSATYALRDAEGGVVRDGPVHVTTGADGVTRAVLDLIADSTGAYTVSITACTGGACSDPASFELTVAPANAAPSASVTLTPEAVTPSSTLQASATGTDPDTGDTVSLRYRWLVNGVVQEGATASSFALDGIAQPGDVVSVEAIPNDGRTDGHAGVAAISVGEDVALPTIALTAVSDGAPYAAGTWARADVAVSFLCTGVGVECPEPVTIATDTASTIVERTVTDDLGRTATASIEVKLDKTAPSLSPIVSPNPVVVGGTATAVAMASDTVSGIASQSCSAPATATAGTRSVTCEATDAAGNTATATAGYQVVAPSPACRLGSNQVLQPVNADGSSVFARISAVPVIFRLCDDLGRLVTTRGAVTSVTLESQTALAKAAVNELPLLLPTIKPVYVSNTGLWAGAIGSATLKSGVKYTYRVNLADGDSFTFTFGIK</sequence>
<keyword evidence="3" id="KW-1185">Reference proteome</keyword>
<protein>
    <submittedName>
        <fullName evidence="2">WD40-like Beta Propeller Repeat protein</fullName>
    </submittedName>
</protein>
<evidence type="ECO:0000256" key="1">
    <source>
        <dbReference type="SAM" id="MobiDB-lite"/>
    </source>
</evidence>
<dbReference type="STRING" id="92835.RS81_01704"/>
<dbReference type="InterPro" id="IPR011042">
    <property type="entry name" value="6-blade_b-propeller_TolB-like"/>
</dbReference>
<feature type="region of interest" description="Disordered" evidence="1">
    <location>
        <begin position="1061"/>
        <end position="1086"/>
    </location>
</feature>
<feature type="compositionally biased region" description="Low complexity" evidence="1">
    <location>
        <begin position="932"/>
        <end position="949"/>
    </location>
</feature>
<comment type="caution">
    <text evidence="2">The sequence shown here is derived from an EMBL/GenBank/DDBJ whole genome shotgun (WGS) entry which is preliminary data.</text>
</comment>
<reference evidence="2 3" key="1">
    <citation type="submission" date="2015-02" db="EMBL/GenBank/DDBJ databases">
        <title>Draft genome sequences of ten Microbacterium spp. with emphasis on heavy metal contaminated environments.</title>
        <authorList>
            <person name="Corretto E."/>
        </authorList>
    </citation>
    <scope>NUCLEOTIDE SEQUENCE [LARGE SCALE GENOMIC DNA]</scope>
    <source>
        <strain evidence="2 3">DSM 12510</strain>
    </source>
</reference>
<dbReference type="PATRIC" id="fig|92835.4.peg.1723"/>
<proteinExistence type="predicted"/>
<feature type="region of interest" description="Disordered" evidence="1">
    <location>
        <begin position="103"/>
        <end position="130"/>
    </location>
</feature>